<gene>
    <name evidence="2" type="ORF">ACH3VR_03020</name>
</gene>
<keyword evidence="1" id="KW-0472">Membrane</keyword>
<reference evidence="2 3" key="1">
    <citation type="submission" date="2024-09" db="EMBL/GenBank/DDBJ databases">
        <authorList>
            <person name="Pan X."/>
        </authorList>
    </citation>
    <scope>NUCLEOTIDE SEQUENCE [LARGE SCALE GENOMIC DNA]</scope>
    <source>
        <strain evidence="2 3">B2969</strain>
    </source>
</reference>
<keyword evidence="3" id="KW-1185">Reference proteome</keyword>
<evidence type="ECO:0000256" key="1">
    <source>
        <dbReference type="SAM" id="Phobius"/>
    </source>
</evidence>
<feature type="transmembrane region" description="Helical" evidence="1">
    <location>
        <begin position="7"/>
        <end position="28"/>
    </location>
</feature>
<evidence type="ECO:0000313" key="2">
    <source>
        <dbReference type="EMBL" id="MFH8249325.1"/>
    </source>
</evidence>
<evidence type="ECO:0000313" key="3">
    <source>
        <dbReference type="Proteomes" id="UP001610861"/>
    </source>
</evidence>
<keyword evidence="1" id="KW-1133">Transmembrane helix</keyword>
<feature type="transmembrane region" description="Helical" evidence="1">
    <location>
        <begin position="99"/>
        <end position="118"/>
    </location>
</feature>
<name>A0ABW7Q3A9_9MICO</name>
<proteinExistence type="predicted"/>
<comment type="caution">
    <text evidence="2">The sequence shown here is derived from an EMBL/GenBank/DDBJ whole genome shotgun (WGS) entry which is preliminary data.</text>
</comment>
<feature type="transmembrane region" description="Helical" evidence="1">
    <location>
        <begin position="34"/>
        <end position="58"/>
    </location>
</feature>
<organism evidence="2 3">
    <name type="scientific">Microbacterium alkaliflavum</name>
    <dbReference type="NCBI Taxonomy" id="3248839"/>
    <lineage>
        <taxon>Bacteria</taxon>
        <taxon>Bacillati</taxon>
        <taxon>Actinomycetota</taxon>
        <taxon>Actinomycetes</taxon>
        <taxon>Micrococcales</taxon>
        <taxon>Microbacteriaceae</taxon>
        <taxon>Microbacterium</taxon>
    </lineage>
</organism>
<dbReference type="Proteomes" id="UP001610861">
    <property type="component" value="Unassembled WGS sequence"/>
</dbReference>
<dbReference type="RefSeq" id="WP_396639267.1">
    <property type="nucleotide sequence ID" value="NZ_JBIQWL010000001.1"/>
</dbReference>
<protein>
    <submittedName>
        <fullName evidence="2">Uncharacterized protein</fullName>
    </submittedName>
</protein>
<sequence length="122" mass="12839">MINRPLGVTIVAIIAWLSGFFQIIASIFDILGGLFITWPAIVGWISLVVGIITLAVGVGLWKGNPAARTLAALVFGLTIVLEIISILGAGTIWSALGGSILPLIGLAMLYTNSANRYFASIR</sequence>
<feature type="transmembrane region" description="Helical" evidence="1">
    <location>
        <begin position="70"/>
        <end position="93"/>
    </location>
</feature>
<accession>A0ABW7Q3A9</accession>
<keyword evidence="1" id="KW-0812">Transmembrane</keyword>
<dbReference type="EMBL" id="JBIQWL010000001">
    <property type="protein sequence ID" value="MFH8249325.1"/>
    <property type="molecule type" value="Genomic_DNA"/>
</dbReference>